<organism evidence="1">
    <name type="scientific">viral metagenome</name>
    <dbReference type="NCBI Taxonomy" id="1070528"/>
    <lineage>
        <taxon>unclassified sequences</taxon>
        <taxon>metagenomes</taxon>
        <taxon>organismal metagenomes</taxon>
    </lineage>
</organism>
<dbReference type="AlphaFoldDB" id="A0A6C0CXL6"/>
<protein>
    <recommendedName>
        <fullName evidence="2">Protein kinase domain-containing protein</fullName>
    </recommendedName>
</protein>
<reference evidence="1" key="1">
    <citation type="journal article" date="2020" name="Nature">
        <title>Giant virus diversity and host interactions through global metagenomics.</title>
        <authorList>
            <person name="Schulz F."/>
            <person name="Roux S."/>
            <person name="Paez-Espino D."/>
            <person name="Jungbluth S."/>
            <person name="Walsh D.A."/>
            <person name="Denef V.J."/>
            <person name="McMahon K.D."/>
            <person name="Konstantinidis K.T."/>
            <person name="Eloe-Fadrosh E.A."/>
            <person name="Kyrpides N.C."/>
            <person name="Woyke T."/>
        </authorList>
    </citation>
    <scope>NUCLEOTIDE SEQUENCE</scope>
    <source>
        <strain evidence="1">GVMAG-M-3300023174-102</strain>
    </source>
</reference>
<dbReference type="SUPFAM" id="SSF56112">
    <property type="entry name" value="Protein kinase-like (PK-like)"/>
    <property type="match status" value="1"/>
</dbReference>
<name>A0A6C0CXL6_9ZZZZ</name>
<dbReference type="Gene3D" id="1.10.510.10">
    <property type="entry name" value="Transferase(Phosphotransferase) domain 1"/>
    <property type="match status" value="1"/>
</dbReference>
<dbReference type="EMBL" id="MN739513">
    <property type="protein sequence ID" value="QHT09576.1"/>
    <property type="molecule type" value="Genomic_DNA"/>
</dbReference>
<proteinExistence type="predicted"/>
<evidence type="ECO:0008006" key="2">
    <source>
        <dbReference type="Google" id="ProtNLM"/>
    </source>
</evidence>
<dbReference type="InterPro" id="IPR011009">
    <property type="entry name" value="Kinase-like_dom_sf"/>
</dbReference>
<accession>A0A6C0CXL6</accession>
<sequence>MFIQKRSPTIKRSSGNSTVYMHNEYVIKYFKDLKVMKTELNNTASIVGKGVVRILDCDESLKIIKYERLKTISNLESYLDIKNILLDISIALYNIHKSGYYHGDVSVHNIGLNSKDKYVLYDFENSGKLPDNIMEKTEKQYKDVEMFLENLIINCKSYFNTQTVLYKILNEMKKSFTKTEYMYIKSFNNSYKKREIRFYNYNTEDFIQTLNSIL</sequence>
<evidence type="ECO:0000313" key="1">
    <source>
        <dbReference type="EMBL" id="QHT09576.1"/>
    </source>
</evidence>